<sequence length="502" mass="58081">MFNNTWANVKTHKTALWLTLYGLYFAILKIVIVPFGDDQFWWGPAGRFLLRHHFYTLSDQQYIGGSSNGRYLSNLTMIFSSHHPIVSYLIFGAFSVLLVYLLARLVGKSKLILFLSLLLPFTLSRPFLTTTWLWYAAFVNYVCGMVFIFAYLLILKNDYFDQSKFNKYLPIISIFLSLCGGLIVEHLTIYQLIVSLFAIGFFRLKKHRYRLHQLTYLLGAVISARIMFSNGSYWVHTSYRNISLSTTASWQIFAQTSHFWLISLNLILILLLTGSIFFCNYQRTRQTFKTTLVMSLSVVFAIYYCLSNLYLRNHFSLNTFAPDISKFLQGYDSLIGIFFVIYLIVSTVWLEVDATTKFSLWFCLVSCVILTGPFLIITSPNSAREFFGGVLFMYLFAFLLIRQLHFTRPNLRRFRTVMASLLSLGCLALLVANVQNYHCFLEHSSRDVVPGAIAEVNQVPHPSLMPNGDLYTTSDGVRYWQAYHRSDFSQRLFKLDYPKNND</sequence>
<name>A0A0R1SE91_9LACO</name>
<keyword evidence="3" id="KW-1185">Reference proteome</keyword>
<evidence type="ECO:0000313" key="2">
    <source>
        <dbReference type="EMBL" id="KRL67001.1"/>
    </source>
</evidence>
<dbReference type="EMBL" id="AZFA01000008">
    <property type="protein sequence ID" value="KRL67001.1"/>
    <property type="molecule type" value="Genomic_DNA"/>
</dbReference>
<keyword evidence="1" id="KW-0812">Transmembrane</keyword>
<dbReference type="RefSeq" id="WP_029508223.1">
    <property type="nucleotide sequence ID" value="NZ_AZFA01000008.1"/>
</dbReference>
<dbReference type="AlphaFoldDB" id="A0A0R1SE91"/>
<feature type="transmembrane region" description="Helical" evidence="1">
    <location>
        <begin position="216"/>
        <end position="235"/>
    </location>
</feature>
<dbReference type="InterPro" id="IPR045691">
    <property type="entry name" value="DUF6056"/>
</dbReference>
<evidence type="ECO:0000256" key="1">
    <source>
        <dbReference type="SAM" id="Phobius"/>
    </source>
</evidence>
<gene>
    <name evidence="2" type="ORF">FC27_GL002114</name>
</gene>
<feature type="transmembrane region" description="Helical" evidence="1">
    <location>
        <begin position="15"/>
        <end position="35"/>
    </location>
</feature>
<dbReference type="OrthoDB" id="1821221at2"/>
<feature type="transmembrane region" description="Helical" evidence="1">
    <location>
        <begin position="134"/>
        <end position="153"/>
    </location>
</feature>
<feature type="transmembrane region" description="Helical" evidence="1">
    <location>
        <begin position="259"/>
        <end position="279"/>
    </location>
</feature>
<dbReference type="Proteomes" id="UP000051647">
    <property type="component" value="Unassembled WGS sequence"/>
</dbReference>
<feature type="transmembrane region" description="Helical" evidence="1">
    <location>
        <begin position="331"/>
        <end position="352"/>
    </location>
</feature>
<dbReference type="STRING" id="1423815.FC27_GL002114"/>
<dbReference type="PATRIC" id="fig|1423815.3.peg.2168"/>
<keyword evidence="1" id="KW-1133">Transmembrane helix</keyword>
<feature type="transmembrane region" description="Helical" evidence="1">
    <location>
        <begin position="165"/>
        <end position="183"/>
    </location>
</feature>
<organism evidence="2 3">
    <name type="scientific">Companilactobacillus versmoldensis DSM 14857 = KCTC 3814</name>
    <dbReference type="NCBI Taxonomy" id="1423815"/>
    <lineage>
        <taxon>Bacteria</taxon>
        <taxon>Bacillati</taxon>
        <taxon>Bacillota</taxon>
        <taxon>Bacilli</taxon>
        <taxon>Lactobacillales</taxon>
        <taxon>Lactobacillaceae</taxon>
        <taxon>Companilactobacillus</taxon>
    </lineage>
</organism>
<feature type="transmembrane region" description="Helical" evidence="1">
    <location>
        <begin position="291"/>
        <end position="311"/>
    </location>
</feature>
<feature type="transmembrane region" description="Helical" evidence="1">
    <location>
        <begin position="85"/>
        <end position="103"/>
    </location>
</feature>
<dbReference type="Pfam" id="PF19528">
    <property type="entry name" value="DUF6056"/>
    <property type="match status" value="1"/>
</dbReference>
<feature type="transmembrane region" description="Helical" evidence="1">
    <location>
        <begin position="359"/>
        <end position="380"/>
    </location>
</feature>
<protein>
    <recommendedName>
        <fullName evidence="4">Teichoic acid polysaccharide export protein</fullName>
    </recommendedName>
</protein>
<feature type="transmembrane region" description="Helical" evidence="1">
    <location>
        <begin position="386"/>
        <end position="404"/>
    </location>
</feature>
<comment type="caution">
    <text evidence="2">The sequence shown here is derived from an EMBL/GenBank/DDBJ whole genome shotgun (WGS) entry which is preliminary data.</text>
</comment>
<keyword evidence="1" id="KW-0472">Membrane</keyword>
<proteinExistence type="predicted"/>
<dbReference type="eggNOG" id="ENOG5030A5D">
    <property type="taxonomic scope" value="Bacteria"/>
</dbReference>
<evidence type="ECO:0000313" key="3">
    <source>
        <dbReference type="Proteomes" id="UP000051647"/>
    </source>
</evidence>
<reference evidence="2 3" key="1">
    <citation type="journal article" date="2015" name="Genome Announc.">
        <title>Expanding the biotechnology potential of lactobacilli through comparative genomics of 213 strains and associated genera.</title>
        <authorList>
            <person name="Sun Z."/>
            <person name="Harris H.M."/>
            <person name="McCann A."/>
            <person name="Guo C."/>
            <person name="Argimon S."/>
            <person name="Zhang W."/>
            <person name="Yang X."/>
            <person name="Jeffery I.B."/>
            <person name="Cooney J.C."/>
            <person name="Kagawa T.F."/>
            <person name="Liu W."/>
            <person name="Song Y."/>
            <person name="Salvetti E."/>
            <person name="Wrobel A."/>
            <person name="Rasinkangas P."/>
            <person name="Parkhill J."/>
            <person name="Rea M.C."/>
            <person name="O'Sullivan O."/>
            <person name="Ritari J."/>
            <person name="Douillard F.P."/>
            <person name="Paul Ross R."/>
            <person name="Yang R."/>
            <person name="Briner A.E."/>
            <person name="Felis G.E."/>
            <person name="de Vos W.M."/>
            <person name="Barrangou R."/>
            <person name="Klaenhammer T.R."/>
            <person name="Caufield P.W."/>
            <person name="Cui Y."/>
            <person name="Zhang H."/>
            <person name="O'Toole P.W."/>
        </authorList>
    </citation>
    <scope>NUCLEOTIDE SEQUENCE [LARGE SCALE GENOMIC DNA]</scope>
    <source>
        <strain evidence="2 3">DSM 14857</strain>
    </source>
</reference>
<accession>A0A0R1SE91</accession>
<evidence type="ECO:0008006" key="4">
    <source>
        <dbReference type="Google" id="ProtNLM"/>
    </source>
</evidence>